<dbReference type="PANTHER" id="PTHR10622:SF10">
    <property type="entry name" value="HET DOMAIN-CONTAINING PROTEIN"/>
    <property type="match status" value="1"/>
</dbReference>
<dbReference type="EMBL" id="JAFFHC010000003">
    <property type="protein sequence ID" value="KAK4677870.1"/>
    <property type="molecule type" value="Genomic_DNA"/>
</dbReference>
<sequence>MRLINVTTLQIDEYFGTGIPEYAILSHTWDATEATLQQWSKRTTRLRKFKVPGYAKVYGACKLARQDGHRYLWIDTVCIDKSSSAELSEAINSMFAWYENAKVCYVYLSDVKVPSKDDNIDVLSLFRRSRWWTRGWTLQELLAPTNILFYTREWVQMGTKYALAMLIQEITGIGEGYLRGTRRISLCSIAQRMSWASKRVTTRDEDLAYSLLGIFGINMPLLYGEGSQNSFRRLQEEVIKTSIDQSIFAFETGSSDNTLLAHHPRDFAAQGSVRPSFARKLTPPFTLSNAGLSLTVPLIQTMSPYWVLAVLNCVELHWDQEDVSARSVICLPLLGRDKKYMRARAPVTLISLGADLAGGPKPTIRPKLIDNSVEDVWVGREDADTDTVTTDSTSSIERTTPLEIQDLTTREDTEILVSYFSRIYTLWGNEMDEAMKGFAVSEMMLDSTTETPEQGFMITFPRGLGEYRYRYSYPHTDLYPNISFFIPSAVAPPMHYDHNCNGNNREDSADPDGHHQSQHPRHGEVKRGLLVFAALRGANYKYVGIYLAVDSATRNWTCRILDLGASFSGMRSDLQEMTGLGDGLILGKSEEWLHYDQQGDVIVAARTRFKTVKGKPCKEAIVVELVFDVEELLEERNSE</sequence>
<comment type="caution">
    <text evidence="3">The sequence shown here is derived from an EMBL/GenBank/DDBJ whole genome shotgun (WGS) entry which is preliminary data.</text>
</comment>
<evidence type="ECO:0000256" key="1">
    <source>
        <dbReference type="SAM" id="MobiDB-lite"/>
    </source>
</evidence>
<dbReference type="RefSeq" id="XP_062801340.1">
    <property type="nucleotide sequence ID" value="XM_062940386.1"/>
</dbReference>
<feature type="region of interest" description="Disordered" evidence="1">
    <location>
        <begin position="497"/>
        <end position="522"/>
    </location>
</feature>
<evidence type="ECO:0000313" key="3">
    <source>
        <dbReference type="EMBL" id="KAK4677870.1"/>
    </source>
</evidence>
<evidence type="ECO:0000313" key="4">
    <source>
        <dbReference type="Proteomes" id="UP001323617"/>
    </source>
</evidence>
<organism evidence="3 4">
    <name type="scientific">Podospora pseudoanserina</name>
    <dbReference type="NCBI Taxonomy" id="2609844"/>
    <lineage>
        <taxon>Eukaryota</taxon>
        <taxon>Fungi</taxon>
        <taxon>Dikarya</taxon>
        <taxon>Ascomycota</taxon>
        <taxon>Pezizomycotina</taxon>
        <taxon>Sordariomycetes</taxon>
        <taxon>Sordariomycetidae</taxon>
        <taxon>Sordariales</taxon>
        <taxon>Podosporaceae</taxon>
        <taxon>Podospora</taxon>
    </lineage>
</organism>
<evidence type="ECO:0000259" key="2">
    <source>
        <dbReference type="Pfam" id="PF06985"/>
    </source>
</evidence>
<feature type="domain" description="Heterokaryon incompatibility" evidence="2">
    <location>
        <begin position="22"/>
        <end position="113"/>
    </location>
</feature>
<protein>
    <recommendedName>
        <fullName evidence="2">Heterokaryon incompatibility domain-containing protein</fullName>
    </recommendedName>
</protein>
<proteinExistence type="predicted"/>
<dbReference type="GeneID" id="87960949"/>
<gene>
    <name evidence="3" type="ORF">QC764_0049330</name>
</gene>
<dbReference type="Pfam" id="PF06985">
    <property type="entry name" value="HET"/>
    <property type="match status" value="1"/>
</dbReference>
<dbReference type="PANTHER" id="PTHR10622">
    <property type="entry name" value="HET DOMAIN-CONTAINING PROTEIN"/>
    <property type="match status" value="1"/>
</dbReference>
<feature type="compositionally biased region" description="Basic and acidic residues" evidence="1">
    <location>
        <begin position="504"/>
        <end position="522"/>
    </location>
</feature>
<dbReference type="Proteomes" id="UP001323617">
    <property type="component" value="Unassembled WGS sequence"/>
</dbReference>
<reference evidence="3 4" key="1">
    <citation type="journal article" date="2023" name="bioRxiv">
        <title>High-quality genome assemblies of four members of thePodospora anserinaspecies complex.</title>
        <authorList>
            <person name="Ament-Velasquez S.L."/>
            <person name="Vogan A.A."/>
            <person name="Wallerman O."/>
            <person name="Hartmann F."/>
            <person name="Gautier V."/>
            <person name="Silar P."/>
            <person name="Giraud T."/>
            <person name="Johannesson H."/>
        </authorList>
    </citation>
    <scope>NUCLEOTIDE SEQUENCE [LARGE SCALE GENOMIC DNA]</scope>
    <source>
        <strain evidence="3 4">CBS 124.78</strain>
    </source>
</reference>
<accession>A0ABR0IBT3</accession>
<dbReference type="InterPro" id="IPR010730">
    <property type="entry name" value="HET"/>
</dbReference>
<keyword evidence="4" id="KW-1185">Reference proteome</keyword>
<name>A0ABR0IBT3_9PEZI</name>